<evidence type="ECO:0000256" key="3">
    <source>
        <dbReference type="ARBA" id="ARBA00022448"/>
    </source>
</evidence>
<name>A0A1X0IYL3_9MYCO</name>
<keyword evidence="4" id="KW-1003">Cell membrane</keyword>
<keyword evidence="5 8" id="KW-0812">Transmembrane</keyword>
<comment type="caution">
    <text evidence="9">The sequence shown here is derived from an EMBL/GenBank/DDBJ whole genome shotgun (WGS) entry which is preliminary data.</text>
</comment>
<keyword evidence="7 8" id="KW-0472">Membrane</keyword>
<dbReference type="RefSeq" id="WP_083017715.1">
    <property type="nucleotide sequence ID" value="NZ_MVII01000022.1"/>
</dbReference>
<organism evidence="9 10">
    <name type="scientific">Mycobacteroides saopaulense</name>
    <dbReference type="NCBI Taxonomy" id="1578165"/>
    <lineage>
        <taxon>Bacteria</taxon>
        <taxon>Bacillati</taxon>
        <taxon>Actinomycetota</taxon>
        <taxon>Actinomycetes</taxon>
        <taxon>Mycobacteriales</taxon>
        <taxon>Mycobacteriaceae</taxon>
        <taxon>Mycobacteroides</taxon>
    </lineage>
</organism>
<proteinExistence type="inferred from homology"/>
<evidence type="ECO:0000313" key="10">
    <source>
        <dbReference type="Proteomes" id="UP000192434"/>
    </source>
</evidence>
<dbReference type="PANTHER" id="PTHR34702">
    <property type="entry name" value="NA(+)/H(+) ANTIPORTER SUBUNIT F1"/>
    <property type="match status" value="1"/>
</dbReference>
<dbReference type="Proteomes" id="UP000192434">
    <property type="component" value="Unassembled WGS sequence"/>
</dbReference>
<protein>
    <submittedName>
        <fullName evidence="9">Cation:proton antiporter</fullName>
    </submittedName>
</protein>
<sequence length="96" mass="10197">MSLVWQIAAVLLIAAATVTMYRLLAGPNTLDRLVAVDTLVAVTMCALAAWATYSLDSTVLYGVVALSLISFLGSVSVTRFRVPDTAIDPQEPGRGR</sequence>
<evidence type="ECO:0000256" key="2">
    <source>
        <dbReference type="ARBA" id="ARBA00009212"/>
    </source>
</evidence>
<evidence type="ECO:0000256" key="7">
    <source>
        <dbReference type="ARBA" id="ARBA00023136"/>
    </source>
</evidence>
<dbReference type="STRING" id="1578165.BKG68_23265"/>
<evidence type="ECO:0000256" key="5">
    <source>
        <dbReference type="ARBA" id="ARBA00022692"/>
    </source>
</evidence>
<dbReference type="InterPro" id="IPR007208">
    <property type="entry name" value="MrpF/PhaF-like"/>
</dbReference>
<feature type="transmembrane region" description="Helical" evidence="8">
    <location>
        <begin position="33"/>
        <end position="53"/>
    </location>
</feature>
<keyword evidence="3" id="KW-0813">Transport</keyword>
<feature type="transmembrane region" description="Helical" evidence="8">
    <location>
        <begin position="59"/>
        <end position="77"/>
    </location>
</feature>
<dbReference type="GO" id="GO:0015385">
    <property type="term" value="F:sodium:proton antiporter activity"/>
    <property type="evidence" value="ECO:0007669"/>
    <property type="project" value="TreeGrafter"/>
</dbReference>
<feature type="transmembrane region" description="Helical" evidence="8">
    <location>
        <begin position="6"/>
        <end position="24"/>
    </location>
</feature>
<evidence type="ECO:0000256" key="1">
    <source>
        <dbReference type="ARBA" id="ARBA00004651"/>
    </source>
</evidence>
<accession>A0A1X0IYL3</accession>
<dbReference type="AlphaFoldDB" id="A0A1X0IYL3"/>
<dbReference type="GO" id="GO:0005886">
    <property type="term" value="C:plasma membrane"/>
    <property type="evidence" value="ECO:0007669"/>
    <property type="project" value="UniProtKB-SubCell"/>
</dbReference>
<evidence type="ECO:0000256" key="6">
    <source>
        <dbReference type="ARBA" id="ARBA00022989"/>
    </source>
</evidence>
<evidence type="ECO:0000256" key="4">
    <source>
        <dbReference type="ARBA" id="ARBA00022475"/>
    </source>
</evidence>
<dbReference type="NCBIfam" id="NF005930">
    <property type="entry name" value="PRK07948.1"/>
    <property type="match status" value="1"/>
</dbReference>
<comment type="subcellular location">
    <subcellularLocation>
        <location evidence="1">Cell membrane</location>
        <topology evidence="1">Multi-pass membrane protein</topology>
    </subcellularLocation>
</comment>
<dbReference type="Pfam" id="PF04066">
    <property type="entry name" value="MrpF_PhaF"/>
    <property type="match status" value="1"/>
</dbReference>
<comment type="similarity">
    <text evidence="2">Belongs to the CPA3 antiporters (TC 2.A.63) subunit F family.</text>
</comment>
<evidence type="ECO:0000256" key="8">
    <source>
        <dbReference type="SAM" id="Phobius"/>
    </source>
</evidence>
<keyword evidence="6 8" id="KW-1133">Transmembrane helix</keyword>
<dbReference type="OrthoDB" id="3733837at2"/>
<reference evidence="9 10" key="1">
    <citation type="submission" date="2016-12" db="EMBL/GenBank/DDBJ databases">
        <title>The new phylogeny of genus Mycobacterium.</title>
        <authorList>
            <person name="Tortoli E."/>
            <person name="Trovato A."/>
            <person name="Cirillo D.M."/>
        </authorList>
    </citation>
    <scope>NUCLEOTIDE SEQUENCE [LARGE SCALE GENOMIC DNA]</scope>
    <source>
        <strain evidence="9 10">CCUG 66554</strain>
    </source>
</reference>
<evidence type="ECO:0000313" key="9">
    <source>
        <dbReference type="EMBL" id="ORB54250.1"/>
    </source>
</evidence>
<dbReference type="EMBL" id="MVII01000022">
    <property type="protein sequence ID" value="ORB54250.1"/>
    <property type="molecule type" value="Genomic_DNA"/>
</dbReference>
<dbReference type="PANTHER" id="PTHR34702:SF1">
    <property type="entry name" value="NA(+)_H(+) ANTIPORTER SUBUNIT F"/>
    <property type="match status" value="1"/>
</dbReference>
<gene>
    <name evidence="9" type="ORF">BST43_17140</name>
</gene>